<accession>A0A1L8CRB5</accession>
<organism evidence="1 2">
    <name type="scientific">Mariprofundus micogutta</name>
    <dbReference type="NCBI Taxonomy" id="1921010"/>
    <lineage>
        <taxon>Bacteria</taxon>
        <taxon>Pseudomonadati</taxon>
        <taxon>Pseudomonadota</taxon>
        <taxon>Candidatius Mariprofundia</taxon>
        <taxon>Mariprofundales</taxon>
        <taxon>Mariprofundaceae</taxon>
        <taxon>Mariprofundus</taxon>
    </lineage>
</organism>
<proteinExistence type="predicted"/>
<dbReference type="InterPro" id="IPR027961">
    <property type="entry name" value="DUF4442"/>
</dbReference>
<evidence type="ECO:0000313" key="2">
    <source>
        <dbReference type="Proteomes" id="UP000231632"/>
    </source>
</evidence>
<dbReference type="AlphaFoldDB" id="A0A1L8CRB5"/>
<gene>
    <name evidence="1" type="ORF">MMIC_P2456</name>
</gene>
<dbReference type="Pfam" id="PF14539">
    <property type="entry name" value="DUF4442"/>
    <property type="match status" value="1"/>
</dbReference>
<dbReference type="STRING" id="1921010.MMIC_P2456"/>
<evidence type="ECO:0000313" key="1">
    <source>
        <dbReference type="EMBL" id="GAV21466.1"/>
    </source>
</evidence>
<keyword evidence="2" id="KW-1185">Reference proteome</keyword>
<sequence>MRILRFLSAKRRFELFPPYFLMRVKVLTLKEDWTSTRIRLPLNRISSNAAGNMFGGYQASLADPVPALACLKRFPGYRVATKKLVIDFIRVGNSDLTLHFDFDEALAEQIDTELAESGKSTPCFEMHYVRNDGKICTRIKNTVAIRPKGYVSHHE</sequence>
<dbReference type="Gene3D" id="3.10.129.10">
    <property type="entry name" value="Hotdog Thioesterase"/>
    <property type="match status" value="1"/>
</dbReference>
<dbReference type="EMBL" id="BDFD01000041">
    <property type="protein sequence ID" value="GAV21466.1"/>
    <property type="molecule type" value="Genomic_DNA"/>
</dbReference>
<dbReference type="OrthoDB" id="5294995at2"/>
<name>A0A1L8CRB5_9PROT</name>
<comment type="caution">
    <text evidence="1">The sequence shown here is derived from an EMBL/GenBank/DDBJ whole genome shotgun (WGS) entry which is preliminary data.</text>
</comment>
<dbReference type="Proteomes" id="UP000231632">
    <property type="component" value="Unassembled WGS sequence"/>
</dbReference>
<dbReference type="SUPFAM" id="SSF54637">
    <property type="entry name" value="Thioesterase/thiol ester dehydrase-isomerase"/>
    <property type="match status" value="1"/>
</dbReference>
<protein>
    <recommendedName>
        <fullName evidence="3">Thioesterase</fullName>
    </recommendedName>
</protein>
<reference evidence="1 2" key="1">
    <citation type="journal article" date="2017" name="Arch. Microbiol.">
        <title>Mariprofundus micogutta sp. nov., a novel iron-oxidizing zetaproteobacterium isolated from a deep-sea hydrothermal field at the Bayonnaise knoll of the Izu-Ogasawara arc, and a description of Mariprofundales ord. nov. and Zetaproteobacteria classis nov.</title>
        <authorList>
            <person name="Makita H."/>
            <person name="Tanaka E."/>
            <person name="Mitsunobu S."/>
            <person name="Miyazaki M."/>
            <person name="Nunoura T."/>
            <person name="Uematsu K."/>
            <person name="Takaki Y."/>
            <person name="Nishi S."/>
            <person name="Shimamura S."/>
            <person name="Takai K."/>
        </authorList>
    </citation>
    <scope>NUCLEOTIDE SEQUENCE [LARGE SCALE GENOMIC DNA]</scope>
    <source>
        <strain evidence="1 2">ET2</strain>
    </source>
</reference>
<evidence type="ECO:0008006" key="3">
    <source>
        <dbReference type="Google" id="ProtNLM"/>
    </source>
</evidence>
<dbReference type="InterPro" id="IPR029069">
    <property type="entry name" value="HotDog_dom_sf"/>
</dbReference>